<sequence>MIGIKKYSVAAMLASSIALSGCTNVVNDTTPHKGHDTMSSSVSRDVPLFVQSNQKMMMDMHATELTGDADYDFVKGMIPHHQGAIDMAKQLLASAQMSDKLKPLAEDVVAAQSSEIAFMQDWLVSYGEARPSAEAEQIKAAYAAINATMMAEMHGLSASGDVNSDFIDGMIPHHEAAVAMAKVLLQFSRDPALIKMAQMVISEQTREINVMRQY</sequence>
<feature type="chain" id="PRO_5046547173" evidence="1">
    <location>
        <begin position="21"/>
        <end position="214"/>
    </location>
</feature>
<proteinExistence type="predicted"/>
<dbReference type="PROSITE" id="PS51257">
    <property type="entry name" value="PROKAR_LIPOPROTEIN"/>
    <property type="match status" value="1"/>
</dbReference>
<evidence type="ECO:0000313" key="4">
    <source>
        <dbReference type="Proteomes" id="UP001431181"/>
    </source>
</evidence>
<evidence type="ECO:0000259" key="2">
    <source>
        <dbReference type="Pfam" id="PF03713"/>
    </source>
</evidence>
<dbReference type="PANTHER" id="PTHR36933">
    <property type="entry name" value="SLL0788 PROTEIN"/>
    <property type="match status" value="1"/>
</dbReference>
<dbReference type="InterPro" id="IPR005183">
    <property type="entry name" value="DUF305_CopM-like"/>
</dbReference>
<gene>
    <name evidence="3" type="ORF">ONZ52_07760</name>
</gene>
<comment type="caution">
    <text evidence="3">The sequence shown here is derived from an EMBL/GenBank/DDBJ whole genome shotgun (WGS) entry which is preliminary data.</text>
</comment>
<organism evidence="3 4">
    <name type="scientific">Marinomonas rhodophyticola</name>
    <dbReference type="NCBI Taxonomy" id="2992803"/>
    <lineage>
        <taxon>Bacteria</taxon>
        <taxon>Pseudomonadati</taxon>
        <taxon>Pseudomonadota</taxon>
        <taxon>Gammaproteobacteria</taxon>
        <taxon>Oceanospirillales</taxon>
        <taxon>Oceanospirillaceae</taxon>
        <taxon>Marinomonas</taxon>
    </lineage>
</organism>
<dbReference type="RefSeq" id="WP_265218082.1">
    <property type="nucleotide sequence ID" value="NZ_JAPEUL010000006.1"/>
</dbReference>
<accession>A0ABT3KFC4</accession>
<feature type="domain" description="DUF305" evidence="2">
    <location>
        <begin position="70"/>
        <end position="213"/>
    </location>
</feature>
<dbReference type="Pfam" id="PF03713">
    <property type="entry name" value="DUF305"/>
    <property type="match status" value="1"/>
</dbReference>
<protein>
    <submittedName>
        <fullName evidence="3">DUF305 domain-containing protein</fullName>
    </submittedName>
</protein>
<dbReference type="Proteomes" id="UP001431181">
    <property type="component" value="Unassembled WGS sequence"/>
</dbReference>
<dbReference type="Gene3D" id="1.20.1260.10">
    <property type="match status" value="1"/>
</dbReference>
<feature type="signal peptide" evidence="1">
    <location>
        <begin position="1"/>
        <end position="20"/>
    </location>
</feature>
<evidence type="ECO:0000313" key="3">
    <source>
        <dbReference type="EMBL" id="MCW4628876.1"/>
    </source>
</evidence>
<dbReference type="InterPro" id="IPR012347">
    <property type="entry name" value="Ferritin-like"/>
</dbReference>
<evidence type="ECO:0000256" key="1">
    <source>
        <dbReference type="SAM" id="SignalP"/>
    </source>
</evidence>
<reference evidence="3" key="1">
    <citation type="submission" date="2022-11" db="EMBL/GenBank/DDBJ databases">
        <title>Marinomonas sp. nov., isolated from marine algae.</title>
        <authorList>
            <person name="Choi D.G."/>
            <person name="Kim J.M."/>
            <person name="Lee J.K."/>
            <person name="Baek J.H."/>
            <person name="Jeon C.O."/>
        </authorList>
    </citation>
    <scope>NUCLEOTIDE SEQUENCE</scope>
    <source>
        <strain evidence="3">KJ51-3</strain>
    </source>
</reference>
<dbReference type="PANTHER" id="PTHR36933:SF1">
    <property type="entry name" value="SLL0788 PROTEIN"/>
    <property type="match status" value="1"/>
</dbReference>
<name>A0ABT3KFC4_9GAMM</name>
<keyword evidence="4" id="KW-1185">Reference proteome</keyword>
<dbReference type="EMBL" id="JAPEUL010000006">
    <property type="protein sequence ID" value="MCW4628876.1"/>
    <property type="molecule type" value="Genomic_DNA"/>
</dbReference>
<keyword evidence="1" id="KW-0732">Signal</keyword>